<dbReference type="SUPFAM" id="SSF50475">
    <property type="entry name" value="FMN-binding split barrel"/>
    <property type="match status" value="1"/>
</dbReference>
<dbReference type="InterPro" id="IPR012349">
    <property type="entry name" value="Split_barrel_FMN-bd"/>
</dbReference>
<keyword evidence="2" id="KW-1185">Reference proteome</keyword>
<dbReference type="InterPro" id="IPR007396">
    <property type="entry name" value="TR_PAI2-type"/>
</dbReference>
<dbReference type="PIRSF" id="PIRSF010372">
    <property type="entry name" value="PaiB"/>
    <property type="match status" value="1"/>
</dbReference>
<accession>A0A0R3MYV2</accession>
<proteinExistence type="predicted"/>
<comment type="caution">
    <text evidence="1">The sequence shown here is derived from an EMBL/GenBank/DDBJ whole genome shotgun (WGS) entry which is preliminary data.</text>
</comment>
<dbReference type="Proteomes" id="UP000052023">
    <property type="component" value="Unassembled WGS sequence"/>
</dbReference>
<dbReference type="PANTHER" id="PTHR35802">
    <property type="entry name" value="PROTEASE SYNTHASE AND SPORULATION PROTEIN PAI 2"/>
    <property type="match status" value="1"/>
</dbReference>
<evidence type="ECO:0000313" key="2">
    <source>
        <dbReference type="Proteomes" id="UP000052023"/>
    </source>
</evidence>
<dbReference type="RefSeq" id="WP_057844990.1">
    <property type="nucleotide sequence ID" value="NZ_LLYA01000161.1"/>
</dbReference>
<reference evidence="1 2" key="1">
    <citation type="submission" date="2014-03" db="EMBL/GenBank/DDBJ databases">
        <title>Bradyrhizobium valentinum sp. nov., isolated from effective nodules of Lupinus mariae-josephae, a lupine endemic of basic-lime soils in Eastern Spain.</title>
        <authorList>
            <person name="Duran D."/>
            <person name="Rey L."/>
            <person name="Navarro A."/>
            <person name="Busquets A."/>
            <person name="Imperial J."/>
            <person name="Ruiz-Argueso T."/>
        </authorList>
    </citation>
    <scope>NUCLEOTIDE SEQUENCE [LARGE SCALE GENOMIC DNA]</scope>
    <source>
        <strain evidence="1 2">Ro19</strain>
    </source>
</reference>
<sequence>MYTPPPFKSDRAASLAFAEARGFGLACAWDGNKPVASSLPFYLTSANDGTPRAAFHVARQNPLVKLAGGATPWLLAVNGTDTYVSPDWYVSPDQVPTWLYQAVHLTGPVRVMSDDELAQQIDTLSAKFEERLLPKKPWLSSKMTAGRLAAMKKAIVGLEMTVEEVEGSFKLNQHKSDADYTALAQALASQGDADAREIAALMRAARPLAFAAVTVQDMQTTTLEERNA</sequence>
<name>A0A0R3MYV2_9BRAD</name>
<evidence type="ECO:0000313" key="1">
    <source>
        <dbReference type="EMBL" id="KRR23101.1"/>
    </source>
</evidence>
<dbReference type="EMBL" id="LLYA01000161">
    <property type="protein sequence ID" value="KRR23101.1"/>
    <property type="molecule type" value="Genomic_DNA"/>
</dbReference>
<dbReference type="Gene3D" id="2.30.110.10">
    <property type="entry name" value="Electron Transport, Fmn-binding Protein, Chain A"/>
    <property type="match status" value="1"/>
</dbReference>
<organism evidence="1 2">
    <name type="scientific">Bradyrhizobium retamae</name>
    <dbReference type="NCBI Taxonomy" id="1300035"/>
    <lineage>
        <taxon>Bacteria</taxon>
        <taxon>Pseudomonadati</taxon>
        <taxon>Pseudomonadota</taxon>
        <taxon>Alphaproteobacteria</taxon>
        <taxon>Hyphomicrobiales</taxon>
        <taxon>Nitrobacteraceae</taxon>
        <taxon>Bradyrhizobium</taxon>
    </lineage>
</organism>
<protein>
    <submittedName>
        <fullName evidence="1">Negative transcriptional regulator</fullName>
    </submittedName>
</protein>
<dbReference type="Pfam" id="PF04299">
    <property type="entry name" value="FMN_bind_2"/>
    <property type="match status" value="1"/>
</dbReference>
<dbReference type="AlphaFoldDB" id="A0A0R3MYV2"/>
<dbReference type="OrthoDB" id="9794948at2"/>
<gene>
    <name evidence="1" type="ORF">CQ13_27840</name>
</gene>
<dbReference type="PANTHER" id="PTHR35802:SF1">
    <property type="entry name" value="PROTEASE SYNTHASE AND SPORULATION PROTEIN PAI 2"/>
    <property type="match status" value="1"/>
</dbReference>